<proteinExistence type="predicted"/>
<protein>
    <recommendedName>
        <fullName evidence="3">Nucleoside 2-deoxyribosyltransferase</fullName>
    </recommendedName>
</protein>
<name>A0A2N5XZ70_9GAMM</name>
<dbReference type="AlphaFoldDB" id="A0A2N5XZ70"/>
<dbReference type="RefSeq" id="WP_101522438.1">
    <property type="nucleotide sequence ID" value="NZ_PKLZ01000013.1"/>
</dbReference>
<dbReference type="OrthoDB" id="8727862at2"/>
<organism evidence="1 2">
    <name type="scientific">Kineobactrum sediminis</name>
    <dbReference type="NCBI Taxonomy" id="1905677"/>
    <lineage>
        <taxon>Bacteria</taxon>
        <taxon>Pseudomonadati</taxon>
        <taxon>Pseudomonadota</taxon>
        <taxon>Gammaproteobacteria</taxon>
        <taxon>Cellvibrionales</taxon>
        <taxon>Halieaceae</taxon>
        <taxon>Kineobactrum</taxon>
    </lineage>
</organism>
<comment type="caution">
    <text evidence="1">The sequence shown here is derived from an EMBL/GenBank/DDBJ whole genome shotgun (WGS) entry which is preliminary data.</text>
</comment>
<evidence type="ECO:0008006" key="3">
    <source>
        <dbReference type="Google" id="ProtNLM"/>
    </source>
</evidence>
<gene>
    <name evidence="1" type="ORF">CWI75_15490</name>
</gene>
<evidence type="ECO:0000313" key="2">
    <source>
        <dbReference type="Proteomes" id="UP000234845"/>
    </source>
</evidence>
<accession>A0A2N5XZ70</accession>
<keyword evidence="2" id="KW-1185">Reference proteome</keyword>
<evidence type="ECO:0000313" key="1">
    <source>
        <dbReference type="EMBL" id="PLW81432.1"/>
    </source>
</evidence>
<dbReference type="SUPFAM" id="SSF52309">
    <property type="entry name" value="N-(deoxy)ribosyltransferase-like"/>
    <property type="match status" value="1"/>
</dbReference>
<dbReference type="EMBL" id="PKLZ01000013">
    <property type="protein sequence ID" value="PLW81432.1"/>
    <property type="molecule type" value="Genomic_DNA"/>
</dbReference>
<dbReference type="Proteomes" id="UP000234845">
    <property type="component" value="Unassembled WGS sequence"/>
</dbReference>
<dbReference type="Gene3D" id="3.40.50.450">
    <property type="match status" value="1"/>
</dbReference>
<reference evidence="2" key="1">
    <citation type="submission" date="2017-11" db="EMBL/GenBank/DDBJ databases">
        <title>The draft genome sequence of Chromatocurvus sp. F02.</title>
        <authorList>
            <person name="Du Z.-J."/>
            <person name="Chang Y.-Q."/>
        </authorList>
    </citation>
    <scope>NUCLEOTIDE SEQUENCE [LARGE SCALE GENOMIC DNA]</scope>
    <source>
        <strain evidence="2">F02</strain>
    </source>
</reference>
<sequence length="306" mass="34444">MNCYICGWEDGTELISDRDYSDKELVHCPRCGAYEISGTVKATLAHTGADLQLSAYLRDWNLLTGKPAQLNSQNVKSIRESTTWYSTSEKMERLLGSLAAMSNYPGDQLHLELERDMVLARAEEPREFDFYLKSLVDRGLLKAQGKWTFDGPPPLILSPEAWDAIESRPGVDLESAQVFVAMSFSEAMKPLYTDVIEPAVEKAGYRAYRVDHDPHIERIDAKIIAEIKKSRFLVADVTEQKPGVYYEAGYAHGLGIPVIWTVHNGDLKNVHFDTRQYAHINWTDGDDLRERLGPLIEAVIGRGPRG</sequence>